<evidence type="ECO:0000256" key="2">
    <source>
        <dbReference type="ARBA" id="ARBA00023015"/>
    </source>
</evidence>
<dbReference type="InterPro" id="IPR036390">
    <property type="entry name" value="WH_DNA-bd_sf"/>
</dbReference>
<dbReference type="SUPFAM" id="SSF53850">
    <property type="entry name" value="Periplasmic binding protein-like II"/>
    <property type="match status" value="1"/>
</dbReference>
<dbReference type="GO" id="GO:0003677">
    <property type="term" value="F:DNA binding"/>
    <property type="evidence" value="ECO:0007669"/>
    <property type="project" value="UniProtKB-KW"/>
</dbReference>
<reference evidence="9" key="1">
    <citation type="submission" date="2015-06" db="EMBL/GenBank/DDBJ databases">
        <title>Complete genome sequence and metabolic analysis of phthalate degradation pathway in Gordonia sp. QH-11.</title>
        <authorList>
            <person name="Jin D."/>
            <person name="Kong X."/>
            <person name="Bai Z."/>
        </authorList>
    </citation>
    <scope>NUCLEOTIDE SEQUENCE [LARGE SCALE GENOMIC DNA]</scope>
    <source>
        <strain evidence="9">QH-11</strain>
    </source>
</reference>
<keyword evidence="3" id="KW-0238">DNA-binding</keyword>
<gene>
    <name evidence="8" type="ORF">ACH46_05500</name>
</gene>
<dbReference type="PATRIC" id="fig|1136941.3.peg.1126"/>
<keyword evidence="2" id="KW-0805">Transcription regulation</keyword>
<dbReference type="STRING" id="1136941.ACH46_05500"/>
<dbReference type="InterPro" id="IPR036388">
    <property type="entry name" value="WH-like_DNA-bd_sf"/>
</dbReference>
<sequence length="328" mass="35155">MSTRLDRSPTSGPGRETVDIGLDDRARRHPLDLRRLEQFVTVVEVGSLTDAATELGVTQQALSAAIRTLEKQLCVTLFVRTRGMQPSAAGIRLYEAAQALLAGASRTVRDVQAAARGHAAALSIGYTPAMKAIHAYDLVAELVPRDVPLELIRVESTAIREQMAAGDVDIAFCHDALPPEGLAGKLVGVLPINVALRTEDAARIGRDRVGLSDLAGLTMIRCRSDGESVDPGRVLARCRELGFDPDVENIRCLGLEAVSMPLATTQGFAFVSDEVGVYFRGRVTVVGLRDEIVLPVQAVWLRESVQGLAVDVITSLRSAVATPSSDLR</sequence>
<dbReference type="PROSITE" id="PS50931">
    <property type="entry name" value="HTH_LYSR"/>
    <property type="match status" value="1"/>
</dbReference>
<evidence type="ECO:0000313" key="9">
    <source>
        <dbReference type="Proteomes" id="UP000063789"/>
    </source>
</evidence>
<dbReference type="Proteomes" id="UP000063789">
    <property type="component" value="Chromosome"/>
</dbReference>
<evidence type="ECO:0000256" key="5">
    <source>
        <dbReference type="ARBA" id="ARBA00023163"/>
    </source>
</evidence>
<comment type="similarity">
    <text evidence="1">Belongs to the LysR transcriptional regulatory family.</text>
</comment>
<reference evidence="8 9" key="2">
    <citation type="journal article" date="2017" name="Int. J. Syst. Evol. Microbiol.">
        <title>Gordonia phthalatica sp. nov., a di-n-butyl phthalate-degrading bacterium isolated from activated sludge.</title>
        <authorList>
            <person name="Jin D."/>
            <person name="Kong X."/>
            <person name="Jia M."/>
            <person name="Yu X."/>
            <person name="Wang X."/>
            <person name="Zhuang X."/>
            <person name="Deng Y."/>
            <person name="Bai Z."/>
        </authorList>
    </citation>
    <scope>NUCLEOTIDE SEQUENCE [LARGE SCALE GENOMIC DNA]</scope>
    <source>
        <strain evidence="8 9">QH-11</strain>
    </source>
</reference>
<evidence type="ECO:0000256" key="1">
    <source>
        <dbReference type="ARBA" id="ARBA00009437"/>
    </source>
</evidence>
<dbReference type="Pfam" id="PF00126">
    <property type="entry name" value="HTH_1"/>
    <property type="match status" value="1"/>
</dbReference>
<evidence type="ECO:0000256" key="3">
    <source>
        <dbReference type="ARBA" id="ARBA00023125"/>
    </source>
</evidence>
<keyword evidence="9" id="KW-1185">Reference proteome</keyword>
<feature type="domain" description="HTH lysR-type" evidence="7">
    <location>
        <begin position="31"/>
        <end position="87"/>
    </location>
</feature>
<feature type="region of interest" description="Disordered" evidence="6">
    <location>
        <begin position="1"/>
        <end position="23"/>
    </location>
</feature>
<keyword evidence="4" id="KW-0010">Activator</keyword>
<dbReference type="GO" id="GO:0003700">
    <property type="term" value="F:DNA-binding transcription factor activity"/>
    <property type="evidence" value="ECO:0007669"/>
    <property type="project" value="InterPro"/>
</dbReference>
<accession>A0A0N9N6S1</accession>
<keyword evidence="5" id="KW-0804">Transcription</keyword>
<dbReference type="GO" id="GO:0032993">
    <property type="term" value="C:protein-DNA complex"/>
    <property type="evidence" value="ECO:0007669"/>
    <property type="project" value="TreeGrafter"/>
</dbReference>
<evidence type="ECO:0000313" key="8">
    <source>
        <dbReference type="EMBL" id="ALG86629.1"/>
    </source>
</evidence>
<dbReference type="EMBL" id="CP011853">
    <property type="protein sequence ID" value="ALG86629.1"/>
    <property type="molecule type" value="Genomic_DNA"/>
</dbReference>
<dbReference type="AlphaFoldDB" id="A0A0N9N6S1"/>
<evidence type="ECO:0000256" key="4">
    <source>
        <dbReference type="ARBA" id="ARBA00023159"/>
    </source>
</evidence>
<dbReference type="InterPro" id="IPR005119">
    <property type="entry name" value="LysR_subst-bd"/>
</dbReference>
<dbReference type="PANTHER" id="PTHR30346">
    <property type="entry name" value="TRANSCRIPTIONAL DUAL REGULATOR HCAR-RELATED"/>
    <property type="match status" value="1"/>
</dbReference>
<evidence type="ECO:0000256" key="6">
    <source>
        <dbReference type="SAM" id="MobiDB-lite"/>
    </source>
</evidence>
<dbReference type="Pfam" id="PF03466">
    <property type="entry name" value="LysR_substrate"/>
    <property type="match status" value="1"/>
</dbReference>
<proteinExistence type="inferred from homology"/>
<dbReference type="InterPro" id="IPR000847">
    <property type="entry name" value="LysR_HTH_N"/>
</dbReference>
<dbReference type="KEGG" id="goq:ACH46_05500"/>
<dbReference type="SUPFAM" id="SSF46785">
    <property type="entry name" value="Winged helix' DNA-binding domain"/>
    <property type="match status" value="1"/>
</dbReference>
<dbReference type="PANTHER" id="PTHR30346:SF28">
    <property type="entry name" value="HTH-TYPE TRANSCRIPTIONAL REGULATOR CYNR"/>
    <property type="match status" value="1"/>
</dbReference>
<dbReference type="Gene3D" id="1.10.10.10">
    <property type="entry name" value="Winged helix-like DNA-binding domain superfamily/Winged helix DNA-binding domain"/>
    <property type="match status" value="1"/>
</dbReference>
<dbReference type="PRINTS" id="PR00039">
    <property type="entry name" value="HTHLYSR"/>
</dbReference>
<name>A0A0N9N6S1_9ACTN</name>
<dbReference type="Gene3D" id="3.40.190.10">
    <property type="entry name" value="Periplasmic binding protein-like II"/>
    <property type="match status" value="2"/>
</dbReference>
<protein>
    <recommendedName>
        <fullName evidence="7">HTH lysR-type domain-containing protein</fullName>
    </recommendedName>
</protein>
<evidence type="ECO:0000259" key="7">
    <source>
        <dbReference type="PROSITE" id="PS50931"/>
    </source>
</evidence>
<organism evidence="8 9">
    <name type="scientific">Gordonia phthalatica</name>
    <dbReference type="NCBI Taxonomy" id="1136941"/>
    <lineage>
        <taxon>Bacteria</taxon>
        <taxon>Bacillati</taxon>
        <taxon>Actinomycetota</taxon>
        <taxon>Actinomycetes</taxon>
        <taxon>Mycobacteriales</taxon>
        <taxon>Gordoniaceae</taxon>
        <taxon>Gordonia</taxon>
    </lineage>
</organism>